<sequence length="765" mass="79145">MVHRRVPGRVRGRDDPRGERAGLGVRARRGEGLVSDSSLAHGPAGGLAGDSVGGPAGDSVGGPAGDSVGGPAGDSVGGLAGDSAGGPVGAALVISGLTVDVPDGTGPGRRFLGRRAAAGAGRRVVDGLDLVLPRGRVVALVGPSGSGKSLTARSIVGLHRDGVRVGGSITLDGGPDLLSLSGRELRAVRGSRVGYAFQDATASLNPTITVGRHLTETLRAHRSQDATGNALRDRGREALRRCGLDADAVWDARPFELSGGQAQRAALALATVLGPDVLVADEVTTALDPVTQAEVLDAVRAQARDEGRAVLLITHDLAVAGRWADEIAVITGGRVVEHGPSGTVLADPEHTFTRSLVAAARLEPPPRPPLADRSVSDAGGTARGADRDASGADADVSGADADVPDTHAGGGGEGAAALSLRGVRRVLGGHGRGRTTVALDGIDLDVREGEAVAVVGRSGSGKSTLVGVLAALDRPQDGSVVADGRDVWSLRDGERRALRRRTGLVFQDALASFDPRHTVRRVVAEAAEAADGTAVDGDVEALLTRVGLDPGLADRRPATLSGGERQRVALARALASRPRVLLADEPTTGLDVLTQAHVLALLDELRRDEGLAIVFVTHDLRVARRVADRVVVLADGRVVDDLPATALDLAEAAARPCGRTRRGRPAGHRSRPGRGRRTRRGRGCRIRRGRGCRIRRGRGCRIRRGRGCRIRRGRRPCARLGRRHRRDGGGDGRPPGGHTRPPPARALDESAALPAATPILDQPAH</sequence>
<dbReference type="Gene3D" id="3.40.50.300">
    <property type="entry name" value="P-loop containing nucleotide triphosphate hydrolases"/>
    <property type="match status" value="2"/>
</dbReference>
<reference evidence="10 11" key="1">
    <citation type="submission" date="2018-08" db="EMBL/GenBank/DDBJ databases">
        <title>Actinomadura jelena sp. nov., a novel Actinomycete isolated from soil in Chad.</title>
        <authorList>
            <person name="Shi L."/>
        </authorList>
    </citation>
    <scope>NUCLEOTIDE SEQUENCE [LARGE SCALE GENOMIC DNA]</scope>
    <source>
        <strain evidence="10 11">NEAU-G17</strain>
    </source>
</reference>
<keyword evidence="7" id="KW-0472">Membrane</keyword>
<feature type="compositionally biased region" description="Basic residues" evidence="8">
    <location>
        <begin position="1"/>
        <end position="10"/>
    </location>
</feature>
<feature type="domain" description="ABC transporter" evidence="9">
    <location>
        <begin position="109"/>
        <end position="357"/>
    </location>
</feature>
<feature type="compositionally biased region" description="Basic and acidic residues" evidence="8">
    <location>
        <begin position="11"/>
        <end position="20"/>
    </location>
</feature>
<feature type="region of interest" description="Disordered" evidence="8">
    <location>
        <begin position="360"/>
        <end position="414"/>
    </location>
</feature>
<proteinExistence type="inferred from homology"/>
<dbReference type="PANTHER" id="PTHR43297">
    <property type="entry name" value="OLIGOPEPTIDE TRANSPORT ATP-BINDING PROTEIN APPD"/>
    <property type="match status" value="1"/>
</dbReference>
<evidence type="ECO:0000256" key="5">
    <source>
        <dbReference type="ARBA" id="ARBA00022741"/>
    </source>
</evidence>
<comment type="subcellular location">
    <subcellularLocation>
        <location evidence="1">Cell membrane</location>
        <topology evidence="1">Peripheral membrane protein</topology>
    </subcellularLocation>
</comment>
<feature type="region of interest" description="Disordered" evidence="8">
    <location>
        <begin position="1"/>
        <end position="81"/>
    </location>
</feature>
<feature type="region of interest" description="Disordered" evidence="8">
    <location>
        <begin position="719"/>
        <end position="765"/>
    </location>
</feature>
<evidence type="ECO:0000256" key="7">
    <source>
        <dbReference type="ARBA" id="ARBA00023136"/>
    </source>
</evidence>
<dbReference type="InterPro" id="IPR003439">
    <property type="entry name" value="ABC_transporter-like_ATP-bd"/>
</dbReference>
<dbReference type="InterPro" id="IPR017871">
    <property type="entry name" value="ABC_transporter-like_CS"/>
</dbReference>
<evidence type="ECO:0000256" key="8">
    <source>
        <dbReference type="SAM" id="MobiDB-lite"/>
    </source>
</evidence>
<evidence type="ECO:0000256" key="6">
    <source>
        <dbReference type="ARBA" id="ARBA00022840"/>
    </source>
</evidence>
<dbReference type="InterPro" id="IPR003593">
    <property type="entry name" value="AAA+_ATPase"/>
</dbReference>
<dbReference type="PANTHER" id="PTHR43297:SF2">
    <property type="entry name" value="DIPEPTIDE TRANSPORT ATP-BINDING PROTEIN DPPD"/>
    <property type="match status" value="1"/>
</dbReference>
<organism evidence="10 11">
    <name type="scientific">Actinomadura logoneensis</name>
    <dbReference type="NCBI Taxonomy" id="2293572"/>
    <lineage>
        <taxon>Bacteria</taxon>
        <taxon>Bacillati</taxon>
        <taxon>Actinomycetota</taxon>
        <taxon>Actinomycetes</taxon>
        <taxon>Streptosporangiales</taxon>
        <taxon>Thermomonosporaceae</taxon>
        <taxon>Actinomadura</taxon>
    </lineage>
</organism>
<dbReference type="SMART" id="SM00382">
    <property type="entry name" value="AAA"/>
    <property type="match status" value="2"/>
</dbReference>
<dbReference type="SUPFAM" id="SSF52540">
    <property type="entry name" value="P-loop containing nucleoside triphosphate hydrolases"/>
    <property type="match status" value="2"/>
</dbReference>
<dbReference type="Pfam" id="PF00005">
    <property type="entry name" value="ABC_tran"/>
    <property type="match status" value="2"/>
</dbReference>
<feature type="compositionally biased region" description="Gly residues" evidence="8">
    <location>
        <begin position="43"/>
        <end position="81"/>
    </location>
</feature>
<evidence type="ECO:0000256" key="1">
    <source>
        <dbReference type="ARBA" id="ARBA00004202"/>
    </source>
</evidence>
<evidence type="ECO:0000313" key="11">
    <source>
        <dbReference type="Proteomes" id="UP000261811"/>
    </source>
</evidence>
<evidence type="ECO:0000259" key="9">
    <source>
        <dbReference type="PROSITE" id="PS50893"/>
    </source>
</evidence>
<feature type="compositionally biased region" description="Low complexity" evidence="8">
    <location>
        <begin position="391"/>
        <end position="401"/>
    </location>
</feature>
<feature type="domain" description="ABC transporter" evidence="9">
    <location>
        <begin position="418"/>
        <end position="660"/>
    </location>
</feature>
<evidence type="ECO:0000313" key="10">
    <source>
        <dbReference type="EMBL" id="RFU41265.1"/>
    </source>
</evidence>
<dbReference type="GO" id="GO:0005524">
    <property type="term" value="F:ATP binding"/>
    <property type="evidence" value="ECO:0007669"/>
    <property type="project" value="UniProtKB-KW"/>
</dbReference>
<dbReference type="EMBL" id="QURH01000224">
    <property type="protein sequence ID" value="RFU41265.1"/>
    <property type="molecule type" value="Genomic_DNA"/>
</dbReference>
<dbReference type="CDD" id="cd03257">
    <property type="entry name" value="ABC_NikE_OppD_transporters"/>
    <property type="match status" value="2"/>
</dbReference>
<dbReference type="AlphaFoldDB" id="A0A372JMM1"/>
<accession>A0A372JMM1</accession>
<dbReference type="Proteomes" id="UP000261811">
    <property type="component" value="Unassembled WGS sequence"/>
</dbReference>
<dbReference type="PROSITE" id="PS50893">
    <property type="entry name" value="ABC_TRANSPORTER_2"/>
    <property type="match status" value="2"/>
</dbReference>
<evidence type="ECO:0000256" key="2">
    <source>
        <dbReference type="ARBA" id="ARBA00005417"/>
    </source>
</evidence>
<comment type="similarity">
    <text evidence="2">Belongs to the ABC transporter superfamily.</text>
</comment>
<keyword evidence="4" id="KW-1003">Cell membrane</keyword>
<keyword evidence="11" id="KW-1185">Reference proteome</keyword>
<keyword evidence="6 10" id="KW-0067">ATP-binding</keyword>
<protein>
    <submittedName>
        <fullName evidence="10">ABC transporter ATP-binding protein</fullName>
    </submittedName>
</protein>
<name>A0A372JMM1_9ACTN</name>
<dbReference type="InterPro" id="IPR050388">
    <property type="entry name" value="ABC_Ni/Peptide_Import"/>
</dbReference>
<comment type="caution">
    <text evidence="10">The sequence shown here is derived from an EMBL/GenBank/DDBJ whole genome shotgun (WGS) entry which is preliminary data.</text>
</comment>
<dbReference type="GO" id="GO:0005886">
    <property type="term" value="C:plasma membrane"/>
    <property type="evidence" value="ECO:0007669"/>
    <property type="project" value="UniProtKB-SubCell"/>
</dbReference>
<feature type="compositionally biased region" description="Basic residues" evidence="8">
    <location>
        <begin position="658"/>
        <end position="683"/>
    </location>
</feature>
<evidence type="ECO:0000256" key="4">
    <source>
        <dbReference type="ARBA" id="ARBA00022475"/>
    </source>
</evidence>
<feature type="region of interest" description="Disordered" evidence="8">
    <location>
        <begin position="656"/>
        <end position="683"/>
    </location>
</feature>
<keyword evidence="5" id="KW-0547">Nucleotide-binding</keyword>
<dbReference type="InterPro" id="IPR027417">
    <property type="entry name" value="P-loop_NTPase"/>
</dbReference>
<keyword evidence="3" id="KW-0813">Transport</keyword>
<dbReference type="GO" id="GO:0016887">
    <property type="term" value="F:ATP hydrolysis activity"/>
    <property type="evidence" value="ECO:0007669"/>
    <property type="project" value="InterPro"/>
</dbReference>
<dbReference type="PROSITE" id="PS00211">
    <property type="entry name" value="ABC_TRANSPORTER_1"/>
    <property type="match status" value="2"/>
</dbReference>
<evidence type="ECO:0000256" key="3">
    <source>
        <dbReference type="ARBA" id="ARBA00022448"/>
    </source>
</evidence>
<gene>
    <name evidence="10" type="ORF">DZF91_12870</name>
</gene>